<evidence type="ECO:0000259" key="3">
    <source>
        <dbReference type="Pfam" id="PF17171"/>
    </source>
</evidence>
<sequence length="372" mass="41905">LFKLFEFFYMSTCSSASINKMQKRNLTENRKNSKTMVGRNRSLHKVDYKEEMVYLFQPPRSTYIPNISPFSLKLETWLRMNEIPYESIAVDMTNTSKKGQLPFVELNGKEIADSNFIIDELSVHFKKEDCEDKTALEKATLRAFESLIEDSLLWVVVVIRSNHCDVLFNDNSFIRLLPAAFRPIRAIAAKIFSNKLKTKAFHQGIGRHTLTEVTTIGQNLVKAISVFLGDKTYLSGEKPTKLDAVAFGHLSQLWYTPVESELKKYIESECANVVQYLERMKTSFWPDWAQLCVNQSVKVAKEKASDGSKGNAAECNAAAELTDKIEAMENGAEEKCDNASNHEEENAVANSNATTPLAMAAENAQPVTVESQ</sequence>
<accession>A0A0V1HHN4</accession>
<keyword evidence="6" id="KW-1185">Reference proteome</keyword>
<evidence type="ECO:0000256" key="2">
    <source>
        <dbReference type="SAM" id="MobiDB-lite"/>
    </source>
</evidence>
<dbReference type="SFLD" id="SFLDG01200">
    <property type="entry name" value="SUF1.1"/>
    <property type="match status" value="1"/>
</dbReference>
<dbReference type="PANTHER" id="PTHR12289:SF41">
    <property type="entry name" value="FAILED AXON CONNECTIONS-RELATED"/>
    <property type="match status" value="1"/>
</dbReference>
<dbReference type="InterPro" id="IPR026928">
    <property type="entry name" value="FAX/IsoI-like"/>
</dbReference>
<dbReference type="InterPro" id="IPR036282">
    <property type="entry name" value="Glutathione-S-Trfase_C_sf"/>
</dbReference>
<dbReference type="OrthoDB" id="20507at2759"/>
<dbReference type="InterPro" id="IPR036249">
    <property type="entry name" value="Thioredoxin-like_sf"/>
</dbReference>
<dbReference type="InterPro" id="IPR033468">
    <property type="entry name" value="Metaxin_GST"/>
</dbReference>
<feature type="compositionally biased region" description="Basic and acidic residues" evidence="2">
    <location>
        <begin position="332"/>
        <end position="345"/>
    </location>
</feature>
<name>A0A0V1HHN4_9BILA</name>
<dbReference type="Gene3D" id="1.20.1050.10">
    <property type="match status" value="1"/>
</dbReference>
<dbReference type="AlphaFoldDB" id="A0A0V1HHN4"/>
<dbReference type="SFLD" id="SFLDG01180">
    <property type="entry name" value="SUF1"/>
    <property type="match status" value="1"/>
</dbReference>
<proteinExistence type="inferred from homology"/>
<feature type="domain" description="Thioredoxin-like fold" evidence="4">
    <location>
        <begin position="69"/>
        <end position="162"/>
    </location>
</feature>
<protein>
    <recommendedName>
        <fullName evidence="7">Failed axon connections-like protein</fullName>
    </recommendedName>
</protein>
<feature type="region of interest" description="Disordered" evidence="2">
    <location>
        <begin position="332"/>
        <end position="355"/>
    </location>
</feature>
<dbReference type="InterPro" id="IPR040079">
    <property type="entry name" value="Glutathione_S-Trfase"/>
</dbReference>
<dbReference type="SFLD" id="SFLDS00019">
    <property type="entry name" value="Glutathione_Transferase_(cytos"/>
    <property type="match status" value="1"/>
</dbReference>
<dbReference type="Pfam" id="PF17171">
    <property type="entry name" value="GST_C_6"/>
    <property type="match status" value="1"/>
</dbReference>
<comment type="caution">
    <text evidence="5">The sequence shown here is derived from an EMBL/GenBank/DDBJ whole genome shotgun (WGS) entry which is preliminary data.</text>
</comment>
<dbReference type="SUPFAM" id="SSF47616">
    <property type="entry name" value="GST C-terminal domain-like"/>
    <property type="match status" value="1"/>
</dbReference>
<dbReference type="Pfam" id="PF17172">
    <property type="entry name" value="GST_N_4"/>
    <property type="match status" value="1"/>
</dbReference>
<dbReference type="Gene3D" id="3.40.30.10">
    <property type="entry name" value="Glutaredoxin"/>
    <property type="match status" value="1"/>
</dbReference>
<dbReference type="PANTHER" id="PTHR12289">
    <property type="entry name" value="METAXIN RELATED"/>
    <property type="match status" value="1"/>
</dbReference>
<feature type="domain" description="Metaxin glutathione S-transferase" evidence="3">
    <location>
        <begin position="219"/>
        <end position="280"/>
    </location>
</feature>
<evidence type="ECO:0000256" key="1">
    <source>
        <dbReference type="ARBA" id="ARBA00006475"/>
    </source>
</evidence>
<organism evidence="5 6">
    <name type="scientific">Trichinella zimbabwensis</name>
    <dbReference type="NCBI Taxonomy" id="268475"/>
    <lineage>
        <taxon>Eukaryota</taxon>
        <taxon>Metazoa</taxon>
        <taxon>Ecdysozoa</taxon>
        <taxon>Nematoda</taxon>
        <taxon>Enoplea</taxon>
        <taxon>Dorylaimia</taxon>
        <taxon>Trichinellida</taxon>
        <taxon>Trichinellidae</taxon>
        <taxon>Trichinella</taxon>
    </lineage>
</organism>
<dbReference type="GO" id="GO:0005737">
    <property type="term" value="C:cytoplasm"/>
    <property type="evidence" value="ECO:0007669"/>
    <property type="project" value="TreeGrafter"/>
</dbReference>
<feature type="non-terminal residue" evidence="5">
    <location>
        <position position="1"/>
    </location>
</feature>
<dbReference type="EMBL" id="JYDP01000062">
    <property type="protein sequence ID" value="KRZ10267.1"/>
    <property type="molecule type" value="Genomic_DNA"/>
</dbReference>
<comment type="similarity">
    <text evidence="1">Belongs to the FAX family.</text>
</comment>
<evidence type="ECO:0008006" key="7">
    <source>
        <dbReference type="Google" id="ProtNLM"/>
    </source>
</evidence>
<evidence type="ECO:0000259" key="4">
    <source>
        <dbReference type="Pfam" id="PF17172"/>
    </source>
</evidence>
<dbReference type="CDD" id="cd03080">
    <property type="entry name" value="GST_N_Metaxin_like"/>
    <property type="match status" value="1"/>
</dbReference>
<evidence type="ECO:0000313" key="5">
    <source>
        <dbReference type="EMBL" id="KRZ10267.1"/>
    </source>
</evidence>
<dbReference type="Proteomes" id="UP000055024">
    <property type="component" value="Unassembled WGS sequence"/>
</dbReference>
<dbReference type="InterPro" id="IPR012336">
    <property type="entry name" value="Thioredoxin-like_fold"/>
</dbReference>
<dbReference type="InterPro" id="IPR050931">
    <property type="entry name" value="Mito_Protein_Transport_Metaxin"/>
</dbReference>
<evidence type="ECO:0000313" key="6">
    <source>
        <dbReference type="Proteomes" id="UP000055024"/>
    </source>
</evidence>
<gene>
    <name evidence="5" type="primary">fax</name>
    <name evidence="5" type="ORF">T11_5437</name>
</gene>
<reference evidence="5 6" key="1">
    <citation type="submission" date="2015-01" db="EMBL/GenBank/DDBJ databases">
        <title>Evolution of Trichinella species and genotypes.</title>
        <authorList>
            <person name="Korhonen P.K."/>
            <person name="Edoardo P."/>
            <person name="Giuseppe L.R."/>
            <person name="Gasser R.B."/>
        </authorList>
    </citation>
    <scope>NUCLEOTIDE SEQUENCE [LARGE SCALE GENOMIC DNA]</scope>
    <source>
        <strain evidence="5">ISS1029</strain>
    </source>
</reference>
<dbReference type="SUPFAM" id="SSF52833">
    <property type="entry name" value="Thioredoxin-like"/>
    <property type="match status" value="1"/>
</dbReference>
<dbReference type="CDD" id="cd03193">
    <property type="entry name" value="GST_C_Metaxin"/>
    <property type="match status" value="1"/>
</dbReference>